<feature type="transmembrane region" description="Helical" evidence="1">
    <location>
        <begin position="324"/>
        <end position="349"/>
    </location>
</feature>
<keyword evidence="1" id="KW-0472">Membrane</keyword>
<feature type="transmembrane region" description="Helical" evidence="1">
    <location>
        <begin position="74"/>
        <end position="93"/>
    </location>
</feature>
<comment type="caution">
    <text evidence="2">The sequence shown here is derived from an EMBL/GenBank/DDBJ whole genome shotgun (WGS) entry which is preliminary data.</text>
</comment>
<accession>A0A0L0WE09</accession>
<feature type="transmembrane region" description="Helical" evidence="1">
    <location>
        <begin position="133"/>
        <end position="166"/>
    </location>
</feature>
<dbReference type="STRING" id="1503.CLPU_2c01220"/>
<gene>
    <name evidence="2" type="ORF">CLPU_2c01220</name>
</gene>
<evidence type="ECO:0000256" key="1">
    <source>
        <dbReference type="SAM" id="Phobius"/>
    </source>
</evidence>
<organism evidence="2 3">
    <name type="scientific">Gottschalkia purinilytica</name>
    <name type="common">Clostridium purinilyticum</name>
    <dbReference type="NCBI Taxonomy" id="1503"/>
    <lineage>
        <taxon>Bacteria</taxon>
        <taxon>Bacillati</taxon>
        <taxon>Bacillota</taxon>
        <taxon>Tissierellia</taxon>
        <taxon>Tissierellales</taxon>
        <taxon>Gottschalkiaceae</taxon>
        <taxon>Gottschalkia</taxon>
    </lineage>
</organism>
<dbReference type="Proteomes" id="UP000037267">
    <property type="component" value="Unassembled WGS sequence"/>
</dbReference>
<feature type="transmembrane region" description="Helical" evidence="1">
    <location>
        <begin position="33"/>
        <end position="53"/>
    </location>
</feature>
<keyword evidence="1" id="KW-1133">Transmembrane helix</keyword>
<dbReference type="RefSeq" id="WP_050354064.1">
    <property type="nucleotide sequence ID" value="NZ_LGSS01000002.1"/>
</dbReference>
<name>A0A0L0WE09_GOTPU</name>
<evidence type="ECO:0000313" key="3">
    <source>
        <dbReference type="Proteomes" id="UP000037267"/>
    </source>
</evidence>
<feature type="transmembrane region" description="Helical" evidence="1">
    <location>
        <begin position="99"/>
        <end position="121"/>
    </location>
</feature>
<feature type="transmembrane region" description="Helical" evidence="1">
    <location>
        <begin position="295"/>
        <end position="312"/>
    </location>
</feature>
<feature type="transmembrane region" description="Helical" evidence="1">
    <location>
        <begin position="264"/>
        <end position="283"/>
    </location>
</feature>
<evidence type="ECO:0000313" key="2">
    <source>
        <dbReference type="EMBL" id="KNF09671.1"/>
    </source>
</evidence>
<keyword evidence="1" id="KW-0812">Transmembrane</keyword>
<reference evidence="3" key="1">
    <citation type="submission" date="2015-07" db="EMBL/GenBank/DDBJ databases">
        <title>Draft genome sequence of the purine-degrading Gottschalkia purinilyticum DSM 1384 (formerly Clostridium purinilyticum).</title>
        <authorList>
            <person name="Poehlein A."/>
            <person name="Schiel-Bengelsdorf B."/>
            <person name="Bengelsdorf F.R."/>
            <person name="Daniel R."/>
            <person name="Duerre P."/>
        </authorList>
    </citation>
    <scope>NUCLEOTIDE SEQUENCE [LARGE SCALE GENOMIC DNA]</scope>
    <source>
        <strain evidence="3">DSM 1384</strain>
    </source>
</reference>
<keyword evidence="3" id="KW-1185">Reference proteome</keyword>
<sequence>MTIQDILAAIAVVVNGLPQGILALSFGFAAFPTALAFLVGPVGMLLSGQVAPISFQAEAIVLAGTMGKDRNERLNIVFFTGIVMALIGGIGLLQPTVDFIGTSILSGMMAGVGIILAKLAIDMIKGNKIISGISIASAILIYFITNDLVYTIVGSVFLSSAIWIFMRKNAVSENEEEINLEHEKLIPLKIKVNSNIIRKVLALVTLQIGGNIAYSSVTGSLAKSAVNVDMITLYSGIADSISAFFGGGPVEAIISGTAVAPNPVIAGVLMMLIMAAILFAKLLPRIGKYVPNESIAGFLLVLGAIVVFPTNIKPGIEADPITAGVATIVTATIDPFVGMLAGIVVRFLIGAF</sequence>
<proteinExistence type="predicted"/>
<dbReference type="EMBL" id="LGSS01000002">
    <property type="protein sequence ID" value="KNF09671.1"/>
    <property type="molecule type" value="Genomic_DNA"/>
</dbReference>
<protein>
    <submittedName>
        <fullName evidence="2">Putative membrane protein</fullName>
    </submittedName>
</protein>
<dbReference type="AlphaFoldDB" id="A0A0L0WE09"/>
<dbReference type="OrthoDB" id="85542at2"/>